<dbReference type="InterPro" id="IPR021717">
    <property type="entry name" value="Nucleoporin_Nup160"/>
</dbReference>
<dbReference type="PANTHER" id="PTHR21286:SF0">
    <property type="entry name" value="NUCLEAR PORE COMPLEX PROTEIN NUP160"/>
    <property type="match status" value="1"/>
</dbReference>
<dbReference type="EMBL" id="MU826353">
    <property type="protein sequence ID" value="KAJ7380499.1"/>
    <property type="molecule type" value="Genomic_DNA"/>
</dbReference>
<dbReference type="OrthoDB" id="67716at2759"/>
<evidence type="ECO:0000259" key="1">
    <source>
        <dbReference type="Pfam" id="PF23354"/>
    </source>
</evidence>
<reference evidence="2" key="1">
    <citation type="submission" date="2023-01" db="EMBL/GenBank/DDBJ databases">
        <title>Genome assembly of the deep-sea coral Lophelia pertusa.</title>
        <authorList>
            <person name="Herrera S."/>
            <person name="Cordes E."/>
        </authorList>
    </citation>
    <scope>NUCLEOTIDE SEQUENCE</scope>
    <source>
        <strain evidence="2">USNM1676648</strain>
        <tissue evidence="2">Polyp</tissue>
    </source>
</reference>
<gene>
    <name evidence="2" type="ORF">OS493_008962</name>
</gene>
<sequence length="117" mass="13453">MMKVLQSDSTDVPTLLVLLYVKVLKLFEQFDAPDYVIRVAHIALDMASPDDPNIPDLWSNIFKHHLELGHNDAAYNALIANPNPVRRRVCLHKLMVTLCERGQTQQLIEYPFVKLTR</sequence>
<proteinExistence type="predicted"/>
<dbReference type="AlphaFoldDB" id="A0A9W9ZI82"/>
<dbReference type="Proteomes" id="UP001163046">
    <property type="component" value="Unassembled WGS sequence"/>
</dbReference>
<protein>
    <recommendedName>
        <fullName evidence="1">NUP160 middle TPR domain-containing protein</fullName>
    </recommendedName>
</protein>
<evidence type="ECO:0000313" key="2">
    <source>
        <dbReference type="EMBL" id="KAJ7380499.1"/>
    </source>
</evidence>
<accession>A0A9W9ZI82</accession>
<evidence type="ECO:0000313" key="3">
    <source>
        <dbReference type="Proteomes" id="UP001163046"/>
    </source>
</evidence>
<dbReference type="GO" id="GO:0005643">
    <property type="term" value="C:nuclear pore"/>
    <property type="evidence" value="ECO:0007669"/>
    <property type="project" value="TreeGrafter"/>
</dbReference>
<keyword evidence="3" id="KW-1185">Reference proteome</keyword>
<feature type="domain" description="NUP160 middle TPR" evidence="1">
    <location>
        <begin position="4"/>
        <end position="116"/>
    </location>
</feature>
<comment type="caution">
    <text evidence="2">The sequence shown here is derived from an EMBL/GenBank/DDBJ whole genome shotgun (WGS) entry which is preliminary data.</text>
</comment>
<name>A0A9W9ZI82_9CNID</name>
<dbReference type="GO" id="GO:0017056">
    <property type="term" value="F:structural constituent of nuclear pore"/>
    <property type="evidence" value="ECO:0007669"/>
    <property type="project" value="TreeGrafter"/>
</dbReference>
<dbReference type="PANTHER" id="PTHR21286">
    <property type="entry name" value="NUCLEAR PORE COMPLEX PROTEIN NUP160"/>
    <property type="match status" value="1"/>
</dbReference>
<dbReference type="Pfam" id="PF23354">
    <property type="entry name" value="TPR_NUP160_120_M"/>
    <property type="match status" value="1"/>
</dbReference>
<dbReference type="InterPro" id="IPR056535">
    <property type="entry name" value="TPR_NUP160_M"/>
</dbReference>
<organism evidence="2 3">
    <name type="scientific">Desmophyllum pertusum</name>
    <dbReference type="NCBI Taxonomy" id="174260"/>
    <lineage>
        <taxon>Eukaryota</taxon>
        <taxon>Metazoa</taxon>
        <taxon>Cnidaria</taxon>
        <taxon>Anthozoa</taxon>
        <taxon>Hexacorallia</taxon>
        <taxon>Scleractinia</taxon>
        <taxon>Caryophylliina</taxon>
        <taxon>Caryophylliidae</taxon>
        <taxon>Desmophyllum</taxon>
    </lineage>
</organism>